<dbReference type="GO" id="GO:0003677">
    <property type="term" value="F:DNA binding"/>
    <property type="evidence" value="ECO:0007669"/>
    <property type="project" value="UniProtKB-UniRule"/>
</dbReference>
<dbReference type="InterPro" id="IPR004107">
    <property type="entry name" value="Integrase_SAM-like_N"/>
</dbReference>
<dbReference type="EMBL" id="CP016268">
    <property type="protein sequence ID" value="ANO50661.1"/>
    <property type="molecule type" value="Genomic_DNA"/>
</dbReference>
<dbReference type="AlphaFoldDB" id="A0A193LDZ2"/>
<evidence type="ECO:0000259" key="4">
    <source>
        <dbReference type="PROSITE" id="PS51900"/>
    </source>
</evidence>
<dbReference type="Proteomes" id="UP000092695">
    <property type="component" value="Chromosome"/>
</dbReference>
<dbReference type="RefSeq" id="WP_068613701.1">
    <property type="nucleotide sequence ID" value="NZ_CP016268.1"/>
</dbReference>
<dbReference type="Gene3D" id="1.10.150.130">
    <property type="match status" value="1"/>
</dbReference>
<evidence type="ECO:0000256" key="1">
    <source>
        <dbReference type="ARBA" id="ARBA00022908"/>
    </source>
</evidence>
<dbReference type="InterPro" id="IPR011010">
    <property type="entry name" value="DNA_brk_join_enz"/>
</dbReference>
<evidence type="ECO:0000313" key="6">
    <source>
        <dbReference type="Proteomes" id="UP000092695"/>
    </source>
</evidence>
<dbReference type="PROSITE" id="PS51900">
    <property type="entry name" value="CB"/>
    <property type="match status" value="1"/>
</dbReference>
<dbReference type="SUPFAM" id="SSF56349">
    <property type="entry name" value="DNA breaking-rejoining enzymes"/>
    <property type="match status" value="1"/>
</dbReference>
<evidence type="ECO:0000256" key="3">
    <source>
        <dbReference type="PROSITE-ProRule" id="PRU01248"/>
    </source>
</evidence>
<evidence type="ECO:0000313" key="5">
    <source>
        <dbReference type="EMBL" id="ANO50661.1"/>
    </source>
</evidence>
<accession>A0A193LDZ2</accession>
<dbReference type="InterPro" id="IPR044068">
    <property type="entry name" value="CB"/>
</dbReference>
<keyword evidence="1" id="KW-0229">DNA integration</keyword>
<proteinExistence type="predicted"/>
<dbReference type="InterPro" id="IPR010998">
    <property type="entry name" value="Integrase_recombinase_N"/>
</dbReference>
<gene>
    <name evidence="5" type="ORF">BA177_05060</name>
</gene>
<organism evidence="5 6">
    <name type="scientific">Woeseia oceani</name>
    <dbReference type="NCBI Taxonomy" id="1548547"/>
    <lineage>
        <taxon>Bacteria</taxon>
        <taxon>Pseudomonadati</taxon>
        <taxon>Pseudomonadota</taxon>
        <taxon>Gammaproteobacteria</taxon>
        <taxon>Woeseiales</taxon>
        <taxon>Woeseiaceae</taxon>
        <taxon>Woeseia</taxon>
    </lineage>
</organism>
<keyword evidence="2 3" id="KW-0238">DNA-binding</keyword>
<sequence>MARMLLDAVRDTLRLHHYSYRTEESYLKWIRRYIAFNGKRHPREMGAEEIQAFLSHLATHGHVAASTQNQALSSILFLYKKVLAVELPWMDEVVRARRPVRVPIVLSQAEVARILQAMSGRHWLMASLLYGNGLRKPNAYGYRNCSATRASRPPWCTPTY</sequence>
<dbReference type="KEGG" id="woc:BA177_05060"/>
<protein>
    <recommendedName>
        <fullName evidence="4">Core-binding (CB) domain-containing protein</fullName>
    </recommendedName>
</protein>
<keyword evidence="6" id="KW-1185">Reference proteome</keyword>
<feature type="domain" description="Core-binding (CB)" evidence="4">
    <location>
        <begin position="4"/>
        <end position="83"/>
    </location>
</feature>
<dbReference type="GO" id="GO:0015074">
    <property type="term" value="P:DNA integration"/>
    <property type="evidence" value="ECO:0007669"/>
    <property type="project" value="UniProtKB-KW"/>
</dbReference>
<evidence type="ECO:0000256" key="2">
    <source>
        <dbReference type="ARBA" id="ARBA00023125"/>
    </source>
</evidence>
<dbReference type="Pfam" id="PF13495">
    <property type="entry name" value="Phage_int_SAM_4"/>
    <property type="match status" value="1"/>
</dbReference>
<name>A0A193LDZ2_9GAMM</name>
<reference evidence="5 6" key="1">
    <citation type="submission" date="2016-06" db="EMBL/GenBank/DDBJ databases">
        <title>Complete genome sequence of a deep-branching marine Gamma Proteobacterium Woeseia oceani type strain XK5.</title>
        <authorList>
            <person name="Mu D."/>
            <person name="Du Z."/>
        </authorList>
    </citation>
    <scope>NUCLEOTIDE SEQUENCE [LARGE SCALE GENOMIC DNA]</scope>
    <source>
        <strain evidence="5 6">XK5</strain>
    </source>
</reference>